<comment type="caution">
    <text evidence="1">The sequence shown here is derived from an EMBL/GenBank/DDBJ whole genome shotgun (WGS) entry which is preliminary data.</text>
</comment>
<gene>
    <name evidence="1" type="ORF">Patl1_26692</name>
</gene>
<keyword evidence="2" id="KW-1185">Reference proteome</keyword>
<accession>A0ACC1AZA2</accession>
<sequence>MALLNLRKDLLSFVLVGIILALAIIPSKVMCQQCNCAPGLCCSKYGYCGTGQQYCGEGCQAGPCTATTNGVVVANIVTPEFFGGIKNQAAPTCPGKSFYTRDAFLNALSSFPQFGKTGSADDSKREIAAFFAHVTHETGSMCAIEENNRQNNYCENDPQYPCAPGKFYYGRGPIQLTGNRNYGAAGKALGFDGLHSPETVAKDPVLSFKTALWFWMNNVHSVLNQGFGATIRRINGARECDGKEPAKVQARIRYYTDYCRKFGVDPGQNLNC</sequence>
<proteinExistence type="predicted"/>
<name>A0ACC1AZA2_9ROSI</name>
<reference evidence="2" key="1">
    <citation type="journal article" date="2023" name="G3 (Bethesda)">
        <title>Genome assembly and association tests identify interacting loci associated with vigor, precocity, and sex in interspecific pistachio rootstocks.</title>
        <authorList>
            <person name="Palmer W."/>
            <person name="Jacygrad E."/>
            <person name="Sagayaradj S."/>
            <person name="Cavanaugh K."/>
            <person name="Han R."/>
            <person name="Bertier L."/>
            <person name="Beede B."/>
            <person name="Kafkas S."/>
            <person name="Golino D."/>
            <person name="Preece J."/>
            <person name="Michelmore R."/>
        </authorList>
    </citation>
    <scope>NUCLEOTIDE SEQUENCE [LARGE SCALE GENOMIC DNA]</scope>
</reference>
<organism evidence="1 2">
    <name type="scientific">Pistacia atlantica</name>
    <dbReference type="NCBI Taxonomy" id="434234"/>
    <lineage>
        <taxon>Eukaryota</taxon>
        <taxon>Viridiplantae</taxon>
        <taxon>Streptophyta</taxon>
        <taxon>Embryophyta</taxon>
        <taxon>Tracheophyta</taxon>
        <taxon>Spermatophyta</taxon>
        <taxon>Magnoliopsida</taxon>
        <taxon>eudicotyledons</taxon>
        <taxon>Gunneridae</taxon>
        <taxon>Pentapetalae</taxon>
        <taxon>rosids</taxon>
        <taxon>malvids</taxon>
        <taxon>Sapindales</taxon>
        <taxon>Anacardiaceae</taxon>
        <taxon>Pistacia</taxon>
    </lineage>
</organism>
<evidence type="ECO:0000313" key="1">
    <source>
        <dbReference type="EMBL" id="KAJ0091972.1"/>
    </source>
</evidence>
<dbReference type="Proteomes" id="UP001164250">
    <property type="component" value="Chromosome 7"/>
</dbReference>
<dbReference type="EMBL" id="CM047903">
    <property type="protein sequence ID" value="KAJ0091972.1"/>
    <property type="molecule type" value="Genomic_DNA"/>
</dbReference>
<protein>
    <submittedName>
        <fullName evidence="1">Uncharacterized protein</fullName>
    </submittedName>
</protein>
<evidence type="ECO:0000313" key="2">
    <source>
        <dbReference type="Proteomes" id="UP001164250"/>
    </source>
</evidence>